<evidence type="ECO:0000256" key="1">
    <source>
        <dbReference type="SAM" id="SignalP"/>
    </source>
</evidence>
<evidence type="ECO:0000313" key="2">
    <source>
        <dbReference type="EMBL" id="SNX36891.1"/>
    </source>
</evidence>
<proteinExistence type="predicted"/>
<dbReference type="AlphaFoldDB" id="A0A4Q8KAL2"/>
<feature type="signal peptide" evidence="1">
    <location>
        <begin position="1"/>
        <end position="19"/>
    </location>
</feature>
<name>A0A4Q8KAL2_DEISU</name>
<protein>
    <submittedName>
        <fullName evidence="2">U39-Deinotoxin-Dsu1a_1</fullName>
    </submittedName>
</protein>
<organism evidence="2">
    <name type="scientific">Deinopis subrufa</name>
    <name type="common">Rufous net-casting spider</name>
    <dbReference type="NCBI Taxonomy" id="1905329"/>
    <lineage>
        <taxon>Eukaryota</taxon>
        <taxon>Metazoa</taxon>
        <taxon>Ecdysozoa</taxon>
        <taxon>Arthropoda</taxon>
        <taxon>Chelicerata</taxon>
        <taxon>Arachnida</taxon>
        <taxon>Araneae</taxon>
        <taxon>Araneomorphae</taxon>
        <taxon>Entelegynae</taxon>
        <taxon>Deinopoidea</taxon>
        <taxon>Deinopidae</taxon>
        <taxon>Deinopis</taxon>
    </lineage>
</organism>
<reference evidence="2" key="1">
    <citation type="submission" date="2017-05" db="EMBL/GenBank/DDBJ databases">
        <authorList>
            <person name="QRISCLOUD D."/>
        </authorList>
    </citation>
    <scope>NUCLEOTIDE SEQUENCE</scope>
</reference>
<keyword evidence="1" id="KW-0732">Signal</keyword>
<sequence length="217" mass="24661">MWAWAFLIAVGEGILTTSGTSVASIDCERSLDQVCPFNATFPDSKQEFAAFCPRLLTYVRCNQNYGESCRRTEGQSRQNQRFVDTVRAVCEKGSSLNRALGDNARCISSTYLNDYVFNCTDASRRLRALYRNFVEYSPYNFRKTMCLNEYSNVACAKRIFQKECGTAAAQASQQVFGLLRLFDQYCASKNVEEFRTVIPQLNLTEEVKESLLEVLNL</sequence>
<feature type="chain" id="PRO_5020397568" evidence="1">
    <location>
        <begin position="20"/>
        <end position="217"/>
    </location>
</feature>
<dbReference type="EMBL" id="HAHH01000531">
    <property type="protein sequence ID" value="SNX36891.1"/>
    <property type="molecule type" value="Transcribed_RNA"/>
</dbReference>
<accession>A0A4Q8KAL2</accession>
<reference evidence="2" key="2">
    <citation type="submission" date="2019-05" db="EMBL/GenBank/DDBJ databases">
        <title>Unravelling the molecular evolution of spider venoms.</title>
        <authorList>
            <person name="Pineda S."/>
        </authorList>
    </citation>
    <scope>NUCLEOTIDE SEQUENCE</scope>
</reference>